<protein>
    <recommendedName>
        <fullName evidence="8">CXXC-type zinc finger protein 4</fullName>
    </recommendedName>
</protein>
<organism evidence="12 13">
    <name type="scientific">Oncorhynchus tshawytscha</name>
    <name type="common">Chinook salmon</name>
    <name type="synonym">Salmo tshawytscha</name>
    <dbReference type="NCBI Taxonomy" id="74940"/>
    <lineage>
        <taxon>Eukaryota</taxon>
        <taxon>Metazoa</taxon>
        <taxon>Chordata</taxon>
        <taxon>Craniata</taxon>
        <taxon>Vertebrata</taxon>
        <taxon>Euteleostomi</taxon>
        <taxon>Actinopterygii</taxon>
        <taxon>Neopterygii</taxon>
        <taxon>Teleostei</taxon>
        <taxon>Protacanthopterygii</taxon>
        <taxon>Salmoniformes</taxon>
        <taxon>Salmonidae</taxon>
        <taxon>Salmoninae</taxon>
        <taxon>Oncorhynchus</taxon>
    </lineage>
</organism>
<dbReference type="InterPro" id="IPR002857">
    <property type="entry name" value="Znf_CXXC"/>
</dbReference>
<feature type="compositionally biased region" description="Polar residues" evidence="10">
    <location>
        <begin position="276"/>
        <end position="287"/>
    </location>
</feature>
<feature type="compositionally biased region" description="Polar residues" evidence="10">
    <location>
        <begin position="17"/>
        <end position="108"/>
    </location>
</feature>
<dbReference type="GO" id="GO:0005634">
    <property type="term" value="C:nucleus"/>
    <property type="evidence" value="ECO:0007669"/>
    <property type="project" value="TreeGrafter"/>
</dbReference>
<reference evidence="13" key="1">
    <citation type="journal article" date="2018" name="PLoS ONE">
        <title>Chinook salmon (Oncorhynchus tshawytscha) genome and transcriptome.</title>
        <authorList>
            <person name="Christensen K.A."/>
            <person name="Leong J.S."/>
            <person name="Sakhrani D."/>
            <person name="Biagi C.A."/>
            <person name="Minkley D.R."/>
            <person name="Withler R.E."/>
            <person name="Rondeau E.B."/>
            <person name="Koop B.F."/>
            <person name="Devlin R.H."/>
        </authorList>
    </citation>
    <scope>NUCLEOTIDE SEQUENCE [LARGE SCALE GENOMIC DNA]</scope>
</reference>
<dbReference type="GeneTree" id="ENSGT00940000154108"/>
<evidence type="ECO:0000256" key="1">
    <source>
        <dbReference type="ARBA" id="ARBA00004496"/>
    </source>
</evidence>
<keyword evidence="2" id="KW-0963">Cytoplasm</keyword>
<feature type="region of interest" description="Disordered" evidence="10">
    <location>
        <begin position="17"/>
        <end position="124"/>
    </location>
</feature>
<dbReference type="AlphaFoldDB" id="A0AAZ3S4V5"/>
<evidence type="ECO:0000256" key="2">
    <source>
        <dbReference type="ARBA" id="ARBA00022490"/>
    </source>
</evidence>
<keyword evidence="4" id="KW-0479">Metal-binding</keyword>
<evidence type="ECO:0000313" key="13">
    <source>
        <dbReference type="Proteomes" id="UP000694402"/>
    </source>
</evidence>
<name>A0AAZ3S4V5_ONCTS</name>
<sequence length="462" mass="49170">MFDLTRSICVENGLTRSSGIENGLTRSSGIENGLTRSSGIENSLTRSSGIENGLTRSSGIENGLTRSSGIENGLTRSSGIENGLTRSSGIENSLTRSSGIENGPSQYDHSVHSHSSTTTTNGHNHHGQCCAVTMDGCGLTPVLDYTAEMERYRSFANFYAKTNVNMNAVNSMNFPQSAKLARITPPMFPGGRLGVAGVTPWGCHDNVNMNINAAAMLWGRKPPVHQATPLAPPTTHPPPLATHMQPHPHRTGGEGKQHGGHASSSQGQETHHHHGNNNFLSGYTTTDHMTKQGHTHQDMLSLSDRNSSCNGGGGANGVNMPNFPAGMLGLPPGVIVMAMGSHNGVNIPDSSHFQMATNHNQMLSDCHHANQTNSSPCPSTSPGMTSGGQGSGASKRKRKRCGVCAPCRRLINCGVCSACRNRKTGHQICKFRKCDELKKKAGSIQLESPPSVPSGEAFRWFF</sequence>
<dbReference type="GO" id="GO:0016055">
    <property type="term" value="P:Wnt signaling pathway"/>
    <property type="evidence" value="ECO:0007669"/>
    <property type="project" value="UniProtKB-KW"/>
</dbReference>
<reference evidence="12" key="3">
    <citation type="submission" date="2025-09" db="UniProtKB">
        <authorList>
            <consortium name="Ensembl"/>
        </authorList>
    </citation>
    <scope>IDENTIFICATION</scope>
</reference>
<evidence type="ECO:0000256" key="6">
    <source>
        <dbReference type="ARBA" id="ARBA00022833"/>
    </source>
</evidence>
<feature type="region of interest" description="Disordered" evidence="10">
    <location>
        <begin position="224"/>
        <end position="308"/>
    </location>
</feature>
<feature type="region of interest" description="Disordered" evidence="10">
    <location>
        <begin position="366"/>
        <end position="396"/>
    </location>
</feature>
<evidence type="ECO:0000256" key="3">
    <source>
        <dbReference type="ARBA" id="ARBA00022687"/>
    </source>
</evidence>
<keyword evidence="13" id="KW-1185">Reference proteome</keyword>
<evidence type="ECO:0000256" key="9">
    <source>
        <dbReference type="PROSITE-ProRule" id="PRU00509"/>
    </source>
</evidence>
<dbReference type="Proteomes" id="UP000694402">
    <property type="component" value="Unassembled WGS sequence"/>
</dbReference>
<dbReference type="GO" id="GO:0005737">
    <property type="term" value="C:cytoplasm"/>
    <property type="evidence" value="ECO:0007669"/>
    <property type="project" value="UniProtKB-SubCell"/>
</dbReference>
<feature type="domain" description="CXXC-type" evidence="11">
    <location>
        <begin position="394"/>
        <end position="435"/>
    </location>
</feature>
<proteinExistence type="predicted"/>
<dbReference type="PANTHER" id="PTHR13419">
    <property type="entry name" value="ZINC FINGER-CONTAINING"/>
    <property type="match status" value="1"/>
</dbReference>
<comment type="subcellular location">
    <subcellularLocation>
        <location evidence="1">Cytoplasm</location>
    </subcellularLocation>
</comment>
<evidence type="ECO:0000256" key="5">
    <source>
        <dbReference type="ARBA" id="ARBA00022771"/>
    </source>
</evidence>
<keyword evidence="6" id="KW-0862">Zinc</keyword>
<feature type="compositionally biased region" description="Polar residues" evidence="10">
    <location>
        <begin position="366"/>
        <end position="384"/>
    </location>
</feature>
<reference evidence="12" key="2">
    <citation type="submission" date="2025-08" db="UniProtKB">
        <authorList>
            <consortium name="Ensembl"/>
        </authorList>
    </citation>
    <scope>IDENTIFICATION</scope>
</reference>
<accession>A0AAZ3S4V5</accession>
<evidence type="ECO:0000259" key="11">
    <source>
        <dbReference type="PROSITE" id="PS51058"/>
    </source>
</evidence>
<evidence type="ECO:0000256" key="10">
    <source>
        <dbReference type="SAM" id="MobiDB-lite"/>
    </source>
</evidence>
<feature type="compositionally biased region" description="Low complexity" evidence="10">
    <location>
        <begin position="113"/>
        <end position="122"/>
    </location>
</feature>
<evidence type="ECO:0000256" key="8">
    <source>
        <dbReference type="ARBA" id="ARBA00039660"/>
    </source>
</evidence>
<dbReference type="Pfam" id="PF02008">
    <property type="entry name" value="zf-CXXC"/>
    <property type="match status" value="1"/>
</dbReference>
<dbReference type="InterPro" id="IPR040388">
    <property type="entry name" value="CXXC4/CXXC5"/>
</dbReference>
<evidence type="ECO:0000313" key="12">
    <source>
        <dbReference type="Ensembl" id="ENSOTSP00005148154.1"/>
    </source>
</evidence>
<dbReference type="GO" id="GO:0008270">
    <property type="term" value="F:zinc ion binding"/>
    <property type="evidence" value="ECO:0007669"/>
    <property type="project" value="UniProtKB-KW"/>
</dbReference>
<feature type="compositionally biased region" description="Pro residues" evidence="10">
    <location>
        <begin position="230"/>
        <end position="240"/>
    </location>
</feature>
<evidence type="ECO:0000256" key="4">
    <source>
        <dbReference type="ARBA" id="ARBA00022723"/>
    </source>
</evidence>
<evidence type="ECO:0000256" key="7">
    <source>
        <dbReference type="ARBA" id="ARBA00023125"/>
    </source>
</evidence>
<dbReference type="PANTHER" id="PTHR13419:SF1">
    <property type="entry name" value="CXXC-TYPE ZINC FINGER PROTEIN 4"/>
    <property type="match status" value="1"/>
</dbReference>
<dbReference type="PROSITE" id="PS51058">
    <property type="entry name" value="ZF_CXXC"/>
    <property type="match status" value="1"/>
</dbReference>
<keyword evidence="5 9" id="KW-0863">Zinc-finger</keyword>
<gene>
    <name evidence="12" type="primary">LOC112239380</name>
</gene>
<keyword evidence="3" id="KW-0879">Wnt signaling pathway</keyword>
<dbReference type="Ensembl" id="ENSOTST00005192753.1">
    <property type="protein sequence ID" value="ENSOTSP00005148154.1"/>
    <property type="gene ID" value="ENSOTSG00005057477.1"/>
</dbReference>
<dbReference type="GO" id="GO:0008327">
    <property type="term" value="F:methyl-CpG binding"/>
    <property type="evidence" value="ECO:0007669"/>
    <property type="project" value="TreeGrafter"/>
</dbReference>
<keyword evidence="7" id="KW-0238">DNA-binding</keyword>